<reference evidence="2 3" key="1">
    <citation type="journal article" date="2020" name="Mol. Plant">
        <title>The Chromosome-Based Rubber Tree Genome Provides New Insights into Spurge Genome Evolution and Rubber Biosynthesis.</title>
        <authorList>
            <person name="Liu J."/>
            <person name="Shi C."/>
            <person name="Shi C.C."/>
            <person name="Li W."/>
            <person name="Zhang Q.J."/>
            <person name="Zhang Y."/>
            <person name="Li K."/>
            <person name="Lu H.F."/>
            <person name="Shi C."/>
            <person name="Zhu S.T."/>
            <person name="Xiao Z.Y."/>
            <person name="Nan H."/>
            <person name="Yue Y."/>
            <person name="Zhu X.G."/>
            <person name="Wu Y."/>
            <person name="Hong X.N."/>
            <person name="Fan G.Y."/>
            <person name="Tong Y."/>
            <person name="Zhang D."/>
            <person name="Mao C.L."/>
            <person name="Liu Y.L."/>
            <person name="Hao S.J."/>
            <person name="Liu W.Q."/>
            <person name="Lv M.Q."/>
            <person name="Zhang H.B."/>
            <person name="Liu Y."/>
            <person name="Hu-Tang G.R."/>
            <person name="Wang J.P."/>
            <person name="Wang J.H."/>
            <person name="Sun Y.H."/>
            <person name="Ni S.B."/>
            <person name="Chen W.B."/>
            <person name="Zhang X.C."/>
            <person name="Jiao Y.N."/>
            <person name="Eichler E.E."/>
            <person name="Li G.H."/>
            <person name="Liu X."/>
            <person name="Gao L.Z."/>
        </authorList>
    </citation>
    <scope>NUCLEOTIDE SEQUENCE [LARGE SCALE GENOMIC DNA]</scope>
    <source>
        <strain evidence="3">cv. GT1</strain>
        <tissue evidence="2">Leaf</tissue>
    </source>
</reference>
<evidence type="ECO:0000313" key="2">
    <source>
        <dbReference type="EMBL" id="KAF2304535.1"/>
    </source>
</evidence>
<evidence type="ECO:0000313" key="3">
    <source>
        <dbReference type="Proteomes" id="UP000467840"/>
    </source>
</evidence>
<accession>A0A6A6LVL8</accession>
<keyword evidence="3" id="KW-1185">Reference proteome</keyword>
<feature type="compositionally biased region" description="Basic and acidic residues" evidence="1">
    <location>
        <begin position="78"/>
        <end position="93"/>
    </location>
</feature>
<dbReference type="Proteomes" id="UP000467840">
    <property type="component" value="Chromosome 16"/>
</dbReference>
<feature type="compositionally biased region" description="Basic and acidic residues" evidence="1">
    <location>
        <begin position="117"/>
        <end position="128"/>
    </location>
</feature>
<feature type="region of interest" description="Disordered" evidence="1">
    <location>
        <begin position="78"/>
        <end position="128"/>
    </location>
</feature>
<sequence>MFKQFQAEMKRMLYYFIIHPTPKEAEQSDIHLDDYKKYKELERSFGEVSDLGLSNNEMMELIKQWLNELKQSLMNWQGEEHNPNAQHTEHGNLEENDGVSEGDMTIGDPKIANNHGRPRENRYKSSREIKRKVFLMEAEAMEAMEEEGVEDED</sequence>
<organism evidence="2 3">
    <name type="scientific">Hevea brasiliensis</name>
    <name type="common">Para rubber tree</name>
    <name type="synonym">Siphonia brasiliensis</name>
    <dbReference type="NCBI Taxonomy" id="3981"/>
    <lineage>
        <taxon>Eukaryota</taxon>
        <taxon>Viridiplantae</taxon>
        <taxon>Streptophyta</taxon>
        <taxon>Embryophyta</taxon>
        <taxon>Tracheophyta</taxon>
        <taxon>Spermatophyta</taxon>
        <taxon>Magnoliopsida</taxon>
        <taxon>eudicotyledons</taxon>
        <taxon>Gunneridae</taxon>
        <taxon>Pentapetalae</taxon>
        <taxon>rosids</taxon>
        <taxon>fabids</taxon>
        <taxon>Malpighiales</taxon>
        <taxon>Euphorbiaceae</taxon>
        <taxon>Crotonoideae</taxon>
        <taxon>Micrandreae</taxon>
        <taxon>Hevea</taxon>
    </lineage>
</organism>
<gene>
    <name evidence="2" type="ORF">GH714_033091</name>
</gene>
<evidence type="ECO:0000256" key="1">
    <source>
        <dbReference type="SAM" id="MobiDB-lite"/>
    </source>
</evidence>
<name>A0A6A6LVL8_HEVBR</name>
<dbReference type="EMBL" id="JAAGAX010000009">
    <property type="protein sequence ID" value="KAF2304535.1"/>
    <property type="molecule type" value="Genomic_DNA"/>
</dbReference>
<proteinExistence type="predicted"/>
<protein>
    <submittedName>
        <fullName evidence="2">Uncharacterized protein</fullName>
    </submittedName>
</protein>
<comment type="caution">
    <text evidence="2">The sequence shown here is derived from an EMBL/GenBank/DDBJ whole genome shotgun (WGS) entry which is preliminary data.</text>
</comment>
<dbReference type="AlphaFoldDB" id="A0A6A6LVL8"/>